<comment type="caution">
    <text evidence="2">The sequence shown here is derived from an EMBL/GenBank/DDBJ whole genome shotgun (WGS) entry which is preliminary data.</text>
</comment>
<proteinExistence type="predicted"/>
<dbReference type="RefSeq" id="WP_393994458.1">
    <property type="nucleotide sequence ID" value="NZ_JBAFVH010000017.1"/>
</dbReference>
<feature type="transmembrane region" description="Helical" evidence="1">
    <location>
        <begin position="21"/>
        <end position="48"/>
    </location>
</feature>
<keyword evidence="1" id="KW-0472">Membrane</keyword>
<gene>
    <name evidence="2" type="ORF">V5F32_22130</name>
</gene>
<evidence type="ECO:0000313" key="3">
    <source>
        <dbReference type="Proteomes" id="UP001604002"/>
    </source>
</evidence>
<reference evidence="2 3" key="1">
    <citation type="submission" date="2024-02" db="EMBL/GenBank/DDBJ databases">
        <title>Expansion and revision of Xanthobacter and proposal of Roseixanthobacter gen. nov.</title>
        <authorList>
            <person name="Soltysiak M.P.M."/>
            <person name="Jalihal A."/>
            <person name="Ory A."/>
            <person name="Chrisophersen C."/>
            <person name="Lee A.D."/>
            <person name="Boulton J."/>
            <person name="Springer M."/>
        </authorList>
    </citation>
    <scope>NUCLEOTIDE SEQUENCE [LARGE SCALE GENOMIC DNA]</scope>
    <source>
        <strain evidence="2 3">23A</strain>
    </source>
</reference>
<evidence type="ECO:0000313" key="2">
    <source>
        <dbReference type="EMBL" id="MFG1374888.1"/>
    </source>
</evidence>
<dbReference type="Proteomes" id="UP001604002">
    <property type="component" value="Unassembled WGS sequence"/>
</dbReference>
<feature type="transmembrane region" description="Helical" evidence="1">
    <location>
        <begin position="60"/>
        <end position="78"/>
    </location>
</feature>
<sequence>MAGSQEAGSNMAGSKVARHGGNLFTVLSATALIATEALATAVAAGWALAGLLNLGDAGEYALMALFGLAAAYVSVVYFRRAVRVEASLTV</sequence>
<organism evidence="2 3">
    <name type="scientific">Xanthobacter oligotrophicus</name>
    <dbReference type="NCBI Taxonomy" id="2607286"/>
    <lineage>
        <taxon>Bacteria</taxon>
        <taxon>Pseudomonadati</taxon>
        <taxon>Pseudomonadota</taxon>
        <taxon>Alphaproteobacteria</taxon>
        <taxon>Hyphomicrobiales</taxon>
        <taxon>Xanthobacteraceae</taxon>
        <taxon>Xanthobacter</taxon>
    </lineage>
</organism>
<keyword evidence="1" id="KW-1133">Transmembrane helix</keyword>
<keyword evidence="1" id="KW-0812">Transmembrane</keyword>
<name>A0ABW7A1X1_9HYPH</name>
<dbReference type="EMBL" id="JBAFVH010000017">
    <property type="protein sequence ID" value="MFG1374888.1"/>
    <property type="molecule type" value="Genomic_DNA"/>
</dbReference>
<keyword evidence="3" id="KW-1185">Reference proteome</keyword>
<accession>A0ABW7A1X1</accession>
<evidence type="ECO:0000256" key="1">
    <source>
        <dbReference type="SAM" id="Phobius"/>
    </source>
</evidence>
<protein>
    <submittedName>
        <fullName evidence="2">Uncharacterized protein</fullName>
    </submittedName>
</protein>